<accession>F8L6V0</accession>
<gene>
    <name evidence="2" type="ordered locus">SNE_A05730</name>
</gene>
<dbReference type="HOGENOM" id="CLU_046550_3_0_0"/>
<keyword evidence="3" id="KW-1185">Reference proteome</keyword>
<reference key="1">
    <citation type="journal article" date="2011" name="Mol. Biol. Evol.">
        <title>Unity in variety -- the pan-genome of the Chlamydiae.</title>
        <authorList>
            <person name="Collingro A."/>
            <person name="Tischler P."/>
            <person name="Weinmaier T."/>
            <person name="Penz T."/>
            <person name="Heinz E."/>
            <person name="Brunham R.C."/>
            <person name="Read T.D."/>
            <person name="Bavoil P.M."/>
            <person name="Sachse K."/>
            <person name="Kahane S."/>
            <person name="Friedman M.G."/>
            <person name="Rattei T."/>
            <person name="Myers G.S.A."/>
            <person name="Horn M."/>
        </authorList>
    </citation>
    <scope>NUCLEOTIDE SEQUENCE</scope>
    <source>
        <strain>Z</strain>
    </source>
</reference>
<dbReference type="SMART" id="SM00506">
    <property type="entry name" value="A1pp"/>
    <property type="match status" value="1"/>
</dbReference>
<evidence type="ECO:0000259" key="1">
    <source>
        <dbReference type="PROSITE" id="PS51154"/>
    </source>
</evidence>
<evidence type="ECO:0000313" key="2">
    <source>
        <dbReference type="EMBL" id="CCB88450.1"/>
    </source>
</evidence>
<dbReference type="KEGG" id="sng:SNE_A05730"/>
<proteinExistence type="predicted"/>
<dbReference type="EMBL" id="FR872582">
    <property type="protein sequence ID" value="CCB88450.1"/>
    <property type="molecule type" value="Genomic_DNA"/>
</dbReference>
<reference evidence="2 3" key="2">
    <citation type="journal article" date="2011" name="Mol. Biol. Evol.">
        <title>Unity in variety--the pan-genome of the Chlamydiae.</title>
        <authorList>
            <person name="Collingro A."/>
            <person name="Tischler P."/>
            <person name="Weinmaier T."/>
            <person name="Penz T."/>
            <person name="Heinz E."/>
            <person name="Brunham R.C."/>
            <person name="Read T.D."/>
            <person name="Bavoil P.M."/>
            <person name="Sachse K."/>
            <person name="Kahane S."/>
            <person name="Friedman M.G."/>
            <person name="Rattei T."/>
            <person name="Myers G.S."/>
            <person name="Horn M."/>
        </authorList>
    </citation>
    <scope>NUCLEOTIDE SEQUENCE [LARGE SCALE GENOMIC DNA]</scope>
    <source>
        <strain evidence="3">ATCC VR-1471 / Z</strain>
    </source>
</reference>
<name>F8L6V0_SIMNZ</name>
<sequence>MTVKNDTSFSFTDTCPVLNYFDQMRQKYRLEPFEDKRAEVNFKVSLENWGSSCDASHLTRRQFYRVENYYTLDQVAQEAPFKMKLTSEDGKRSIDVYLVREPINRFEADAVINAANETLLGGGGADQEIHEGAGPNLVKECAYHNGCEVGEAVITKGYDLPAKYVLHTVGPLLLEDGQGDKPALASCYKNCLNLCDRYKLESVVAPCVACGFYAFPLNDAAAVVKRTLKEYLVNGGSTVKTVILSVPKDKEWAAYQKVFQS</sequence>
<dbReference type="RefSeq" id="WP_013942917.1">
    <property type="nucleotide sequence ID" value="NC_015713.1"/>
</dbReference>
<dbReference type="InterPro" id="IPR043472">
    <property type="entry name" value="Macro_dom-like"/>
</dbReference>
<dbReference type="OrthoDB" id="6194521at2"/>
<dbReference type="PANTHER" id="PTHR11106:SF27">
    <property type="entry name" value="MACRO DOMAIN-CONTAINING PROTEIN"/>
    <property type="match status" value="1"/>
</dbReference>
<dbReference type="PROSITE" id="PS51154">
    <property type="entry name" value="MACRO"/>
    <property type="match status" value="1"/>
</dbReference>
<evidence type="ECO:0000313" key="3">
    <source>
        <dbReference type="Proteomes" id="UP000000496"/>
    </source>
</evidence>
<protein>
    <submittedName>
        <fullName evidence="2">UPF0189 protein MA_1614</fullName>
    </submittedName>
</protein>
<dbReference type="SUPFAM" id="SSF52949">
    <property type="entry name" value="Macro domain-like"/>
    <property type="match status" value="1"/>
</dbReference>
<dbReference type="STRING" id="331113.SNE_A05730"/>
<dbReference type="Gene3D" id="3.40.220.10">
    <property type="entry name" value="Leucine Aminopeptidase, subunit E, domain 1"/>
    <property type="match status" value="1"/>
</dbReference>
<dbReference type="PANTHER" id="PTHR11106">
    <property type="entry name" value="GANGLIOSIDE INDUCED DIFFERENTIATION ASSOCIATED PROTEIN 2-RELATED"/>
    <property type="match status" value="1"/>
</dbReference>
<dbReference type="Pfam" id="PF01661">
    <property type="entry name" value="Macro"/>
    <property type="match status" value="1"/>
</dbReference>
<dbReference type="eggNOG" id="COG2110">
    <property type="taxonomic scope" value="Bacteria"/>
</dbReference>
<feature type="domain" description="Macro" evidence="1">
    <location>
        <begin position="83"/>
        <end position="261"/>
    </location>
</feature>
<dbReference type="AlphaFoldDB" id="F8L6V0"/>
<dbReference type="InterPro" id="IPR002589">
    <property type="entry name" value="Macro_dom"/>
</dbReference>
<dbReference type="Proteomes" id="UP000000496">
    <property type="component" value="Chromosome gsn.131"/>
</dbReference>
<organism evidence="2 3">
    <name type="scientific">Simkania negevensis (strain ATCC VR-1471 / DSM 27360 / Z)</name>
    <dbReference type="NCBI Taxonomy" id="331113"/>
    <lineage>
        <taxon>Bacteria</taxon>
        <taxon>Pseudomonadati</taxon>
        <taxon>Chlamydiota</taxon>
        <taxon>Chlamydiia</taxon>
        <taxon>Parachlamydiales</taxon>
        <taxon>Simkaniaceae</taxon>
        <taxon>Simkania</taxon>
    </lineage>
</organism>